<accession>A0ABW5J9Q4</accession>
<dbReference type="NCBIfam" id="NF045639">
    <property type="entry name" value="GCX_COOH"/>
    <property type="match status" value="1"/>
</dbReference>
<dbReference type="EMBL" id="JBHULC010000021">
    <property type="protein sequence ID" value="MFD2522794.1"/>
    <property type="molecule type" value="Genomic_DNA"/>
</dbReference>
<name>A0ABW5J9Q4_9BACT</name>
<reference evidence="2" key="1">
    <citation type="journal article" date="2019" name="Int. J. Syst. Evol. Microbiol.">
        <title>The Global Catalogue of Microorganisms (GCM) 10K type strain sequencing project: providing services to taxonomists for standard genome sequencing and annotation.</title>
        <authorList>
            <consortium name="The Broad Institute Genomics Platform"/>
            <consortium name="The Broad Institute Genome Sequencing Center for Infectious Disease"/>
            <person name="Wu L."/>
            <person name="Ma J."/>
        </authorList>
    </citation>
    <scope>NUCLEOTIDE SEQUENCE [LARGE SCALE GENOMIC DNA]</scope>
    <source>
        <strain evidence="2">KCTC 52344</strain>
    </source>
</reference>
<proteinExistence type="predicted"/>
<dbReference type="Proteomes" id="UP001597510">
    <property type="component" value="Unassembled WGS sequence"/>
</dbReference>
<evidence type="ECO:0000313" key="2">
    <source>
        <dbReference type="Proteomes" id="UP001597510"/>
    </source>
</evidence>
<dbReference type="RefSeq" id="WP_340237911.1">
    <property type="nucleotide sequence ID" value="NZ_JBBEWC010000008.1"/>
</dbReference>
<comment type="caution">
    <text evidence="1">The sequence shown here is derived from an EMBL/GenBank/DDBJ whole genome shotgun (WGS) entry which is preliminary data.</text>
</comment>
<organism evidence="1 2">
    <name type="scientific">Emticicia soli</name>
    <dbReference type="NCBI Taxonomy" id="2027878"/>
    <lineage>
        <taxon>Bacteria</taxon>
        <taxon>Pseudomonadati</taxon>
        <taxon>Bacteroidota</taxon>
        <taxon>Cytophagia</taxon>
        <taxon>Cytophagales</taxon>
        <taxon>Leadbetterellaceae</taxon>
        <taxon>Emticicia</taxon>
    </lineage>
</organism>
<sequence length="1140" mass="125935">MKQLYVILFFLISYVSTAQKLLKDIVTSNASSHPRNMVNANGKHFFVARGINSNSELWVTDGTEAGTIQLTSSDSYNNSIILSGSTVYPLGGKVLFSAYNYLNGNYQPAELWISDGTVGGTTRVKDINPYGGSYPSYFFSLGNKYVFWANDGVNGTEPWITDGTESGTMSLGDLNPGANSSYPYSSTSFAVVNSKLFFSAISQYGGYEPYVTDGTPWGTYRLKDINNGSSSSSASNFIVLGNKVIFTANDGINGNEPWVSDGTEQGTFMLKDIYQGQYSSYTNSLIELNGKIIFRAESNVNGAELWISDGTSAGTKLLKDIAPGSSYGSPQDMIKVGNSIFFTASDGTNGRELWKTNGTTAGTVMVKDINLTSTGTDNFTFSNYNRPFLNVNGTLFFLANSGPEGFELWKSDGTANGTMLVKDFVPGPASAEYNNFQVLGSNIYFSVPDTDGKNVYYKSNGTSAGTVPISDANPNLPFENVYPLLAIGNSYFYFAAYNAAVGYELFKTDGTTTSLVKDIDMNQFNASSSFNYKAGLNNNLFFNYNDNLRGNEVWKTDGMNNTNIVKELRKYPNNFYDYYSTSTDVYGLFTLNDYTYYFSDYAIWRTNGSSPEIFATTNSSSVSVIRSNNKIRWAYSGQIFESDGESINLIKTLDDYSYSYGSNIVADLNGITFFTYSTNSNGNELWRTDGTAAGTWMLRDINWGPTHTGFGNFRKVGNKLFFTANEMNTGYELWVTNGTSEGTYMVKDVLPGSSSSYLHSFTNLNDNLLIFSTSNVYPQKLWRSDGTESGTYMVPDAYGGSTYPSSYESGEFGVLNNRVYYEAYTGNGYRLYSSDGNSTTQVHSEVDPEAMIKFKDQLFFRGAKYYGSEGYELWKTDGTASGTTLVKDIYPGYPSSRPSKFFVHNDNLYFLADDGIHGQELWALTPCADSLNLNSGLSGTNTYQASKVIVGETANNISSTANITYDAGKYVLLKPGFNTSEGAVFQTKLVGCGNSNQPQSNAPQEPKPLDEKTAMYIQDMQEAPSIENFIEKGDNQDLALIWAKYLEESRIATDKERQLQYEVNKLNEQQKDVKASNNQETLNNYYTSKAQKQQAYQEAKQEAGQYSYVIVPVRDAANKKLGYDLTIYAAGKMHQSAIRY</sequence>
<protein>
    <submittedName>
        <fullName evidence="1">3-coathanger stack domain-containing protein</fullName>
    </submittedName>
</protein>
<dbReference type="InterPro" id="IPR055015">
    <property type="entry name" value="GCX_COOH"/>
</dbReference>
<gene>
    <name evidence="1" type="ORF">ACFSR2_17980</name>
</gene>
<keyword evidence="2" id="KW-1185">Reference proteome</keyword>
<evidence type="ECO:0000313" key="1">
    <source>
        <dbReference type="EMBL" id="MFD2522794.1"/>
    </source>
</evidence>